<reference evidence="1 2" key="1">
    <citation type="submission" date="2024-06" db="EMBL/GenBank/DDBJ databases">
        <title>A chromosome level genome sequence of Diviner's sage (Salvia divinorum).</title>
        <authorList>
            <person name="Ford S.A."/>
            <person name="Ro D.-K."/>
            <person name="Ness R.W."/>
            <person name="Phillips M.A."/>
        </authorList>
    </citation>
    <scope>NUCLEOTIDE SEQUENCE [LARGE SCALE GENOMIC DNA]</scope>
    <source>
        <strain evidence="1">SAF-2024a</strain>
        <tissue evidence="1">Leaf</tissue>
    </source>
</reference>
<protein>
    <submittedName>
        <fullName evidence="1">Uncharacterized protein</fullName>
    </submittedName>
</protein>
<gene>
    <name evidence="1" type="ORF">AAHA92_13874</name>
</gene>
<name>A0ABD1HDU9_SALDI</name>
<sequence>MCVYIYDHPSPYCAIVAPFIDRDPFSDHGVWIFLVKTTLGLRCDGEEHHTMELESEPCFMDSWSRQSQLVCLCPIPSPEGEGGTELANPSARREIVGDEIRKNLAKTLYIQKWGKMRLIDGIKR</sequence>
<proteinExistence type="predicted"/>
<evidence type="ECO:0000313" key="2">
    <source>
        <dbReference type="Proteomes" id="UP001567538"/>
    </source>
</evidence>
<dbReference type="AlphaFoldDB" id="A0ABD1HDU9"/>
<evidence type="ECO:0000313" key="1">
    <source>
        <dbReference type="EMBL" id="KAL1553166.1"/>
    </source>
</evidence>
<organism evidence="1 2">
    <name type="scientific">Salvia divinorum</name>
    <name type="common">Maria pastora</name>
    <name type="synonym">Diviner's sage</name>
    <dbReference type="NCBI Taxonomy" id="28513"/>
    <lineage>
        <taxon>Eukaryota</taxon>
        <taxon>Viridiplantae</taxon>
        <taxon>Streptophyta</taxon>
        <taxon>Embryophyta</taxon>
        <taxon>Tracheophyta</taxon>
        <taxon>Spermatophyta</taxon>
        <taxon>Magnoliopsida</taxon>
        <taxon>eudicotyledons</taxon>
        <taxon>Gunneridae</taxon>
        <taxon>Pentapetalae</taxon>
        <taxon>asterids</taxon>
        <taxon>lamiids</taxon>
        <taxon>Lamiales</taxon>
        <taxon>Lamiaceae</taxon>
        <taxon>Nepetoideae</taxon>
        <taxon>Mentheae</taxon>
        <taxon>Salviinae</taxon>
        <taxon>Salvia</taxon>
        <taxon>Salvia subgen. Calosphace</taxon>
    </lineage>
</organism>
<dbReference type="EMBL" id="JBEAFC010000006">
    <property type="protein sequence ID" value="KAL1553166.1"/>
    <property type="molecule type" value="Genomic_DNA"/>
</dbReference>
<keyword evidence="2" id="KW-1185">Reference proteome</keyword>
<accession>A0ABD1HDU9</accession>
<comment type="caution">
    <text evidence="1">The sequence shown here is derived from an EMBL/GenBank/DDBJ whole genome shotgun (WGS) entry which is preliminary data.</text>
</comment>
<dbReference type="Proteomes" id="UP001567538">
    <property type="component" value="Unassembled WGS sequence"/>
</dbReference>